<dbReference type="RefSeq" id="WP_207225096.1">
    <property type="nucleotide sequence ID" value="NZ_SHKP01000008.1"/>
</dbReference>
<name>A0A4Q7VF30_9BURK</name>
<organism evidence="3 4">
    <name type="scientific">Rivibacter subsaxonicus</name>
    <dbReference type="NCBI Taxonomy" id="457575"/>
    <lineage>
        <taxon>Bacteria</taxon>
        <taxon>Pseudomonadati</taxon>
        <taxon>Pseudomonadota</taxon>
        <taxon>Betaproteobacteria</taxon>
        <taxon>Burkholderiales</taxon>
        <taxon>Rivibacter</taxon>
    </lineage>
</organism>
<dbReference type="InterPro" id="IPR037185">
    <property type="entry name" value="EmrE-like"/>
</dbReference>
<evidence type="ECO:0000259" key="2">
    <source>
        <dbReference type="Pfam" id="PF00892"/>
    </source>
</evidence>
<feature type="transmembrane region" description="Helical" evidence="1">
    <location>
        <begin position="151"/>
        <end position="169"/>
    </location>
</feature>
<dbReference type="Pfam" id="PF00892">
    <property type="entry name" value="EamA"/>
    <property type="match status" value="2"/>
</dbReference>
<keyword evidence="1" id="KW-0812">Transmembrane</keyword>
<reference evidence="3 4" key="1">
    <citation type="submission" date="2019-02" db="EMBL/GenBank/DDBJ databases">
        <title>Genomic Encyclopedia of Type Strains, Phase IV (KMG-IV): sequencing the most valuable type-strain genomes for metagenomic binning, comparative biology and taxonomic classification.</title>
        <authorList>
            <person name="Goeker M."/>
        </authorList>
    </citation>
    <scope>NUCLEOTIDE SEQUENCE [LARGE SCALE GENOMIC DNA]</scope>
    <source>
        <strain evidence="3 4">DSM 19570</strain>
    </source>
</reference>
<feature type="transmembrane region" description="Helical" evidence="1">
    <location>
        <begin position="274"/>
        <end position="294"/>
    </location>
</feature>
<feature type="transmembrane region" description="Helical" evidence="1">
    <location>
        <begin position="68"/>
        <end position="88"/>
    </location>
</feature>
<evidence type="ECO:0000256" key="1">
    <source>
        <dbReference type="SAM" id="Phobius"/>
    </source>
</evidence>
<accession>A0A4Q7VF30</accession>
<feature type="transmembrane region" description="Helical" evidence="1">
    <location>
        <begin position="245"/>
        <end position="262"/>
    </location>
</feature>
<feature type="transmembrane region" description="Helical" evidence="1">
    <location>
        <begin position="37"/>
        <end position="56"/>
    </location>
</feature>
<dbReference type="SUPFAM" id="SSF103481">
    <property type="entry name" value="Multidrug resistance efflux transporter EmrE"/>
    <property type="match status" value="2"/>
</dbReference>
<dbReference type="EMBL" id="SHKP01000008">
    <property type="protein sequence ID" value="RZT93848.1"/>
    <property type="molecule type" value="Genomic_DNA"/>
</dbReference>
<keyword evidence="4" id="KW-1185">Reference proteome</keyword>
<dbReference type="PANTHER" id="PTHR22911">
    <property type="entry name" value="ACYL-MALONYL CONDENSING ENZYME-RELATED"/>
    <property type="match status" value="1"/>
</dbReference>
<feature type="transmembrane region" description="Helical" evidence="1">
    <location>
        <begin position="215"/>
        <end position="233"/>
    </location>
</feature>
<dbReference type="PANTHER" id="PTHR22911:SF135">
    <property type="entry name" value="BLR4310 PROTEIN"/>
    <property type="match status" value="1"/>
</dbReference>
<protein>
    <submittedName>
        <fullName evidence="3">EamA domain-containing membrane protein RarD</fullName>
    </submittedName>
</protein>
<feature type="transmembrane region" description="Helical" evidence="1">
    <location>
        <begin position="94"/>
        <end position="115"/>
    </location>
</feature>
<gene>
    <name evidence="3" type="ORF">EV670_3404</name>
</gene>
<keyword evidence="1" id="KW-1133">Transmembrane helix</keyword>
<feature type="transmembrane region" description="Helical" evidence="1">
    <location>
        <begin position="189"/>
        <end position="209"/>
    </location>
</feature>
<evidence type="ECO:0000313" key="4">
    <source>
        <dbReference type="Proteomes" id="UP000293671"/>
    </source>
</evidence>
<dbReference type="Proteomes" id="UP000293671">
    <property type="component" value="Unassembled WGS sequence"/>
</dbReference>
<dbReference type="InterPro" id="IPR000620">
    <property type="entry name" value="EamA_dom"/>
</dbReference>
<sequence length="308" mass="32606">MTHRRAVALMILVTLLWSVAGVVTRHLESAASFEVTFWRSAFNALALAIGLGCLCGPRLWTELRSAPAVLWWSGLCWAVMYTAFMVAITLTTVAAVLVTMAIGPLLTALFARFFLHHRLPTRTWSAIAVAGIGIGWMFGHKAMEGGAELGGVLVALAVPIAGAINWTLLQHVGSSARDADSEAVDMLPAVLIGAVISALVTLPLAWPLQASARDISLLAFLGVFQLAIPCLLAVRLARVLPAPEIALLCLLEVLFGVAWVWLGAGEVPTRATLFGGLLVLGALIANEALALVAGRGRSVELLARDIRP</sequence>
<dbReference type="AlphaFoldDB" id="A0A4Q7VF30"/>
<feature type="domain" description="EamA" evidence="2">
    <location>
        <begin position="6"/>
        <end position="137"/>
    </location>
</feature>
<dbReference type="GO" id="GO:0016020">
    <property type="term" value="C:membrane"/>
    <property type="evidence" value="ECO:0007669"/>
    <property type="project" value="InterPro"/>
</dbReference>
<proteinExistence type="predicted"/>
<feature type="domain" description="EamA" evidence="2">
    <location>
        <begin position="151"/>
        <end position="284"/>
    </location>
</feature>
<keyword evidence="1" id="KW-0472">Membrane</keyword>
<evidence type="ECO:0000313" key="3">
    <source>
        <dbReference type="EMBL" id="RZT93848.1"/>
    </source>
</evidence>
<comment type="caution">
    <text evidence="3">The sequence shown here is derived from an EMBL/GenBank/DDBJ whole genome shotgun (WGS) entry which is preliminary data.</text>
</comment>